<evidence type="ECO:0000313" key="2">
    <source>
        <dbReference type="Proteomes" id="UP000265520"/>
    </source>
</evidence>
<keyword evidence="2" id="KW-1185">Reference proteome</keyword>
<accession>A0A392R682</accession>
<dbReference type="AlphaFoldDB" id="A0A392R682"/>
<proteinExistence type="predicted"/>
<dbReference type="Proteomes" id="UP000265520">
    <property type="component" value="Unassembled WGS sequence"/>
</dbReference>
<reference evidence="1 2" key="1">
    <citation type="journal article" date="2018" name="Front. Plant Sci.">
        <title>Red Clover (Trifolium pratense) and Zigzag Clover (T. medium) - A Picture of Genomic Similarities and Differences.</title>
        <authorList>
            <person name="Dluhosova J."/>
            <person name="Istvanek J."/>
            <person name="Nedelnik J."/>
            <person name="Repkova J."/>
        </authorList>
    </citation>
    <scope>NUCLEOTIDE SEQUENCE [LARGE SCALE GENOMIC DNA]</scope>
    <source>
        <strain evidence="2">cv. 10/8</strain>
        <tissue evidence="1">Leaf</tissue>
    </source>
</reference>
<keyword evidence="1" id="KW-0413">Isomerase</keyword>
<dbReference type="GO" id="GO:0016853">
    <property type="term" value="F:isomerase activity"/>
    <property type="evidence" value="ECO:0007669"/>
    <property type="project" value="UniProtKB-KW"/>
</dbReference>
<dbReference type="PANTHER" id="PTHR46873:SF1">
    <property type="entry name" value="EXPRESSED PROTEIN"/>
    <property type="match status" value="1"/>
</dbReference>
<sequence length="89" mass="9406">SGSVSEFRIGSTSSLDLVGEKNVGGCCRGIENLELWGSAVKWGSDFKFNTSEGCCNACKSMCTGKDGPCLCDTWVFCGNRQACGSKFGE</sequence>
<organism evidence="1 2">
    <name type="scientific">Trifolium medium</name>
    <dbReference type="NCBI Taxonomy" id="97028"/>
    <lineage>
        <taxon>Eukaryota</taxon>
        <taxon>Viridiplantae</taxon>
        <taxon>Streptophyta</taxon>
        <taxon>Embryophyta</taxon>
        <taxon>Tracheophyta</taxon>
        <taxon>Spermatophyta</taxon>
        <taxon>Magnoliopsida</taxon>
        <taxon>eudicotyledons</taxon>
        <taxon>Gunneridae</taxon>
        <taxon>Pentapetalae</taxon>
        <taxon>rosids</taxon>
        <taxon>fabids</taxon>
        <taxon>Fabales</taxon>
        <taxon>Fabaceae</taxon>
        <taxon>Papilionoideae</taxon>
        <taxon>50 kb inversion clade</taxon>
        <taxon>NPAAA clade</taxon>
        <taxon>Hologalegina</taxon>
        <taxon>IRL clade</taxon>
        <taxon>Trifolieae</taxon>
        <taxon>Trifolium</taxon>
    </lineage>
</organism>
<name>A0A392R682_9FABA</name>
<evidence type="ECO:0000313" key="1">
    <source>
        <dbReference type="EMBL" id="MCI31366.1"/>
    </source>
</evidence>
<dbReference type="PANTHER" id="PTHR46873">
    <property type="entry name" value="EXPRESSED PROTEIN"/>
    <property type="match status" value="1"/>
</dbReference>
<feature type="non-terminal residue" evidence="1">
    <location>
        <position position="89"/>
    </location>
</feature>
<comment type="caution">
    <text evidence="1">The sequence shown here is derived from an EMBL/GenBank/DDBJ whole genome shotgun (WGS) entry which is preliminary data.</text>
</comment>
<protein>
    <submittedName>
        <fullName evidence="1">Peptidyl-prolyl cis-trans isomerase</fullName>
    </submittedName>
</protein>
<feature type="non-terminal residue" evidence="1">
    <location>
        <position position="1"/>
    </location>
</feature>
<dbReference type="EMBL" id="LXQA010186600">
    <property type="protein sequence ID" value="MCI31366.1"/>
    <property type="molecule type" value="Genomic_DNA"/>
</dbReference>